<protein>
    <submittedName>
        <fullName evidence="2">F-box domain-containing protein</fullName>
    </submittedName>
</protein>
<reference evidence="2" key="1">
    <citation type="submission" date="2016-11" db="UniProtKB">
        <authorList>
            <consortium name="WormBaseParasite"/>
        </authorList>
    </citation>
    <scope>IDENTIFICATION</scope>
</reference>
<accession>A0A1I7ZMJ3</accession>
<dbReference type="Proteomes" id="UP000095287">
    <property type="component" value="Unplaced"/>
</dbReference>
<evidence type="ECO:0000313" key="1">
    <source>
        <dbReference type="Proteomes" id="UP000095287"/>
    </source>
</evidence>
<sequence>MERRKNWTLETHEHWTLDDGVTHNIGFFRHYNDSENADEYASFQEFARMDPCLNQITAIWLGGPNNLVGYDYENLCKGTKITTDQDVESLKRRFFSRINYSAINLFKLDIIDDTGLHSAVLHQLVDKQMLLKDLDLVVMRYEGPASIDLLKGLIQNRVISHLHMDGQEWPSERMAPLLEAVIPQRQFRYLSYDAEISLSESFFTALIDDWRNDTMPQKKKLFFRDLQTTFPLASGIHRHPKLNEQLKVHLERLFKLLIFSSVTDSEW</sequence>
<organism evidence="1 2">
    <name type="scientific">Steinernema glaseri</name>
    <dbReference type="NCBI Taxonomy" id="37863"/>
    <lineage>
        <taxon>Eukaryota</taxon>
        <taxon>Metazoa</taxon>
        <taxon>Ecdysozoa</taxon>
        <taxon>Nematoda</taxon>
        <taxon>Chromadorea</taxon>
        <taxon>Rhabditida</taxon>
        <taxon>Tylenchina</taxon>
        <taxon>Panagrolaimomorpha</taxon>
        <taxon>Strongyloidoidea</taxon>
        <taxon>Steinernematidae</taxon>
        <taxon>Steinernema</taxon>
    </lineage>
</organism>
<proteinExistence type="predicted"/>
<evidence type="ECO:0000313" key="2">
    <source>
        <dbReference type="WBParaSite" id="L893_g27962.t1"/>
    </source>
</evidence>
<name>A0A1I7ZMJ3_9BILA</name>
<dbReference type="WBParaSite" id="L893_g27962.t1">
    <property type="protein sequence ID" value="L893_g27962.t1"/>
    <property type="gene ID" value="L893_g27962"/>
</dbReference>
<dbReference type="AlphaFoldDB" id="A0A1I7ZMJ3"/>
<keyword evidence="1" id="KW-1185">Reference proteome</keyword>